<accession>A0A6P1CXH9</accession>
<keyword evidence="2" id="KW-0597">Phosphoprotein</keyword>
<dbReference type="GO" id="GO:0044550">
    <property type="term" value="P:secondary metabolite biosynthetic process"/>
    <property type="evidence" value="ECO:0007669"/>
    <property type="project" value="TreeGrafter"/>
</dbReference>
<evidence type="ECO:0000313" key="4">
    <source>
        <dbReference type="Proteomes" id="UP000471166"/>
    </source>
</evidence>
<organism evidence="3 4">
    <name type="scientific">Nocardia cyriacigeorgica</name>
    <dbReference type="NCBI Taxonomy" id="135487"/>
    <lineage>
        <taxon>Bacteria</taxon>
        <taxon>Bacillati</taxon>
        <taxon>Actinomycetota</taxon>
        <taxon>Actinomycetes</taxon>
        <taxon>Mycobacteriales</taxon>
        <taxon>Nocardiaceae</taxon>
        <taxon>Nocardia</taxon>
    </lineage>
</organism>
<dbReference type="SUPFAM" id="SSF56801">
    <property type="entry name" value="Acetyl-CoA synthetase-like"/>
    <property type="match status" value="1"/>
</dbReference>
<dbReference type="PANTHER" id="PTHR45527">
    <property type="entry name" value="NONRIBOSOMAL PEPTIDE SYNTHETASE"/>
    <property type="match status" value="1"/>
</dbReference>
<dbReference type="Gene3D" id="2.30.38.10">
    <property type="entry name" value="Luciferase, Domain 3"/>
    <property type="match status" value="1"/>
</dbReference>
<dbReference type="GO" id="GO:0031177">
    <property type="term" value="F:phosphopantetheine binding"/>
    <property type="evidence" value="ECO:0007669"/>
    <property type="project" value="TreeGrafter"/>
</dbReference>
<feature type="non-terminal residue" evidence="3">
    <location>
        <position position="92"/>
    </location>
</feature>
<name>A0A6P1CXH9_9NOCA</name>
<comment type="caution">
    <text evidence="3">The sequence shown here is derived from an EMBL/GenBank/DDBJ whole genome shotgun (WGS) entry which is preliminary data.</text>
</comment>
<evidence type="ECO:0000256" key="2">
    <source>
        <dbReference type="ARBA" id="ARBA00022553"/>
    </source>
</evidence>
<dbReference type="GO" id="GO:0043041">
    <property type="term" value="P:amino acid activation for nonribosomal peptide biosynthetic process"/>
    <property type="evidence" value="ECO:0007669"/>
    <property type="project" value="TreeGrafter"/>
</dbReference>
<dbReference type="FunFam" id="2.30.38.10:FF:000001">
    <property type="entry name" value="Non-ribosomal peptide synthetase PvdI"/>
    <property type="match status" value="1"/>
</dbReference>
<gene>
    <name evidence="3" type="ORF">GV791_32650</name>
</gene>
<feature type="non-terminal residue" evidence="3">
    <location>
        <position position="1"/>
    </location>
</feature>
<sequence length="92" mass="10149">VNTGLLVLDSRMRHVLPGVAGELYLSGSQLASGYVARPELTAERFVANPFGAPGERMYRTGDLVRRRADGEVEYLGRTDFQVKVRGLRIELG</sequence>
<keyword evidence="1" id="KW-0596">Phosphopantetheine</keyword>
<dbReference type="PANTHER" id="PTHR45527:SF1">
    <property type="entry name" value="FATTY ACID SYNTHASE"/>
    <property type="match status" value="1"/>
</dbReference>
<reference evidence="3 4" key="1">
    <citation type="submission" date="2020-01" db="EMBL/GenBank/DDBJ databases">
        <title>Genetics and antimicrobial susceptibilities of Nocardia species isolated from the soil; a comparison with species isolated from humans.</title>
        <authorList>
            <person name="Carrasco G."/>
            <person name="Monzon S."/>
            <person name="Sansegundo M."/>
            <person name="Garcia E."/>
            <person name="Garrido N."/>
            <person name="Medina M.J."/>
            <person name="Villalon P."/>
            <person name="Ramirez-Arocha A.C."/>
            <person name="Jimenez P."/>
            <person name="Cuesta I."/>
            <person name="Valdezate S."/>
        </authorList>
    </citation>
    <scope>NUCLEOTIDE SEQUENCE [LARGE SCALE GENOMIC DNA]</scope>
    <source>
        <strain evidence="3 4">CNM20110626</strain>
    </source>
</reference>
<proteinExistence type="predicted"/>
<protein>
    <submittedName>
        <fullName evidence="3">AMP-binding protein</fullName>
    </submittedName>
</protein>
<dbReference type="EMBL" id="JAAGVB010000589">
    <property type="protein sequence ID" value="NEW37268.1"/>
    <property type="molecule type" value="Genomic_DNA"/>
</dbReference>
<evidence type="ECO:0000256" key="1">
    <source>
        <dbReference type="ARBA" id="ARBA00022450"/>
    </source>
</evidence>
<dbReference type="Proteomes" id="UP000471166">
    <property type="component" value="Unassembled WGS sequence"/>
</dbReference>
<dbReference type="GO" id="GO:0005829">
    <property type="term" value="C:cytosol"/>
    <property type="evidence" value="ECO:0007669"/>
    <property type="project" value="TreeGrafter"/>
</dbReference>
<dbReference type="AlphaFoldDB" id="A0A6P1CXH9"/>
<evidence type="ECO:0000313" key="3">
    <source>
        <dbReference type="EMBL" id="NEW37268.1"/>
    </source>
</evidence>